<name>A0ABM0JL62_APLCA</name>
<reference evidence="4" key="1">
    <citation type="submission" date="2025-08" db="UniProtKB">
        <authorList>
            <consortium name="RefSeq"/>
        </authorList>
    </citation>
    <scope>IDENTIFICATION</scope>
</reference>
<gene>
    <name evidence="4" type="primary">LOC101864682</name>
</gene>
<feature type="compositionally biased region" description="Basic and acidic residues" evidence="2">
    <location>
        <begin position="1952"/>
        <end position="1971"/>
    </location>
</feature>
<feature type="compositionally biased region" description="Polar residues" evidence="2">
    <location>
        <begin position="568"/>
        <end position="582"/>
    </location>
</feature>
<feature type="compositionally biased region" description="Low complexity" evidence="2">
    <location>
        <begin position="552"/>
        <end position="567"/>
    </location>
</feature>
<feature type="region of interest" description="Disordered" evidence="2">
    <location>
        <begin position="544"/>
        <end position="645"/>
    </location>
</feature>
<accession>A0ABM0JL62</accession>
<feature type="region of interest" description="Disordered" evidence="2">
    <location>
        <begin position="339"/>
        <end position="446"/>
    </location>
</feature>
<feature type="compositionally biased region" description="Low complexity" evidence="2">
    <location>
        <begin position="2123"/>
        <end position="2141"/>
    </location>
</feature>
<feature type="compositionally biased region" description="Basic residues" evidence="2">
    <location>
        <begin position="214"/>
        <end position="226"/>
    </location>
</feature>
<dbReference type="RefSeq" id="XP_005096295.1">
    <property type="nucleotide sequence ID" value="XM_005096238.3"/>
</dbReference>
<feature type="compositionally biased region" description="Basic and acidic residues" evidence="2">
    <location>
        <begin position="93"/>
        <end position="161"/>
    </location>
</feature>
<feature type="region of interest" description="Disordered" evidence="2">
    <location>
        <begin position="1481"/>
        <end position="1529"/>
    </location>
</feature>
<feature type="compositionally biased region" description="Low complexity" evidence="2">
    <location>
        <begin position="671"/>
        <end position="681"/>
    </location>
</feature>
<feature type="compositionally biased region" description="Basic and acidic residues" evidence="2">
    <location>
        <begin position="612"/>
        <end position="623"/>
    </location>
</feature>
<feature type="region of interest" description="Disordered" evidence="2">
    <location>
        <begin position="1089"/>
        <end position="1129"/>
    </location>
</feature>
<feature type="region of interest" description="Disordered" evidence="2">
    <location>
        <begin position="1832"/>
        <end position="1883"/>
    </location>
</feature>
<feature type="region of interest" description="Disordered" evidence="2">
    <location>
        <begin position="2035"/>
        <end position="2426"/>
    </location>
</feature>
<proteinExistence type="predicted"/>
<feature type="compositionally biased region" description="Basic and acidic residues" evidence="2">
    <location>
        <begin position="1057"/>
        <end position="1067"/>
    </location>
</feature>
<evidence type="ECO:0000256" key="1">
    <source>
        <dbReference type="SAM" id="Coils"/>
    </source>
</evidence>
<dbReference type="Proteomes" id="UP000694888">
    <property type="component" value="Unplaced"/>
</dbReference>
<feature type="region of interest" description="Disordered" evidence="2">
    <location>
        <begin position="752"/>
        <end position="795"/>
    </location>
</feature>
<feature type="compositionally biased region" description="Polar residues" evidence="2">
    <location>
        <begin position="1560"/>
        <end position="1587"/>
    </location>
</feature>
<feature type="compositionally biased region" description="Polar residues" evidence="2">
    <location>
        <begin position="596"/>
        <end position="609"/>
    </location>
</feature>
<feature type="region of interest" description="Disordered" evidence="2">
    <location>
        <begin position="1549"/>
        <end position="1605"/>
    </location>
</feature>
<feature type="compositionally biased region" description="Polar residues" evidence="2">
    <location>
        <begin position="502"/>
        <end position="521"/>
    </location>
</feature>
<feature type="compositionally biased region" description="Pro residues" evidence="2">
    <location>
        <begin position="1928"/>
        <end position="1943"/>
    </location>
</feature>
<feature type="region of interest" description="Disordered" evidence="2">
    <location>
        <begin position="1917"/>
        <end position="1981"/>
    </location>
</feature>
<feature type="region of interest" description="Disordered" evidence="2">
    <location>
        <begin position="38"/>
        <end position="321"/>
    </location>
</feature>
<keyword evidence="1" id="KW-0175">Coiled coil</keyword>
<feature type="compositionally biased region" description="Pro residues" evidence="2">
    <location>
        <begin position="2319"/>
        <end position="2328"/>
    </location>
</feature>
<feature type="compositionally biased region" description="Low complexity" evidence="2">
    <location>
        <begin position="262"/>
        <end position="274"/>
    </location>
</feature>
<feature type="compositionally biased region" description="Low complexity" evidence="2">
    <location>
        <begin position="469"/>
        <end position="478"/>
    </location>
</feature>
<dbReference type="GeneID" id="101864682"/>
<evidence type="ECO:0000313" key="3">
    <source>
        <dbReference type="Proteomes" id="UP000694888"/>
    </source>
</evidence>
<organism evidence="3 4">
    <name type="scientific">Aplysia californica</name>
    <name type="common">California sea hare</name>
    <dbReference type="NCBI Taxonomy" id="6500"/>
    <lineage>
        <taxon>Eukaryota</taxon>
        <taxon>Metazoa</taxon>
        <taxon>Spiralia</taxon>
        <taxon>Lophotrochozoa</taxon>
        <taxon>Mollusca</taxon>
        <taxon>Gastropoda</taxon>
        <taxon>Heterobranchia</taxon>
        <taxon>Euthyneura</taxon>
        <taxon>Tectipleura</taxon>
        <taxon>Aplysiida</taxon>
        <taxon>Aplysioidea</taxon>
        <taxon>Aplysiidae</taxon>
        <taxon>Aplysia</taxon>
    </lineage>
</organism>
<feature type="compositionally biased region" description="Basic and acidic residues" evidence="2">
    <location>
        <begin position="767"/>
        <end position="779"/>
    </location>
</feature>
<feature type="region of interest" description="Disordered" evidence="2">
    <location>
        <begin position="1049"/>
        <end position="1068"/>
    </location>
</feature>
<feature type="region of interest" description="Disordered" evidence="2">
    <location>
        <begin position="664"/>
        <end position="706"/>
    </location>
</feature>
<feature type="compositionally biased region" description="Polar residues" evidence="2">
    <location>
        <begin position="2142"/>
        <end position="2164"/>
    </location>
</feature>
<sequence>MLQCVRSQIKTADEKLRNIGKPQQQSATVDQTQHFTFYKHQQQHDQPQQQQQQQQKQQLQQDLNLLQQRQQQQQEQQHRQQLDLSSETRSPPRRSEPRSPDVREMAERAIARQGRRDRQGSGQRAADELDRAEIKRRSRSEGPNRRVRQSMDEREGGKKQIFDGGGGVRGRRRDLDSPDSDDSDLLPVRSAHARYDSDSDSDPKRWTKNPLMVRKVRKSEKTKHVEKRMSGSGENGVSQRSTTRDSWTYYGNEDGSSGGGNSSSKDGSGSKGSSKYQKLEERRKKRINLAVTSDEENTPASRISRLRQRAIQSGLGQQTRSPAISQDLMLGDNIQWQIHPSQQQQQRKQPLSQPQQQQQQQQHQPYRPQPAQYQGEKQRFPASITSSTDVQILPRNAPYASPREPLRQSFSSGVSPSVKPRAPFSPPPSQNMQSSFTTSIQSQRQGFQPITKVGQASFETTTPSRPYPQQQHQQLHNQSPVSHIQGQKVPPARPPPPVLSAARQSFFSSPDQQHASVSTARAVYNSSPEVVPHVRAASADSILDTPTRSSYPNNVSIINPNVNNNSNRVSGGQSSAYFQSPRTAHARASLTPHESAASSVPSRSPTQFNEVVEMRLRANRAERPAPQPKLVKKETGPFSHSDDSLDELIESNIQYLDSEIDKASKLKKAGSVSVSRSSSLPDPRRLSGQGPPDTQHAPTVQVKPNSSIQFRVALPAESPQTRMGGGGAGTVVMGNNSGPPAIRIGGVTSSEYASYDSPNRLQPDAGLRPERKYSYDSRSRISRPTSEYFDRDDLSKSDSQLNAQVVVPSYLGNNLHPEHAYARGCVSDVNLTSNLGNSLQIPQADKGMFSDVEYDIEVSERVKKWEKFMKVQDGQEAEGTKKPVSLSTIQEKNEEGLMLPSEVRKSVLLNKQGSFGNTYPNEVVPYTVAGPKSFSSDSSINRAGNSEAPKMFAVETNAHRFFQVIQDPQAGPRLGFQSQSVSSVFHAPVSIQADPAFMSANDLRQKMLSNRQPAPSSTSGPIVASHQVTSYQMPSYPSSETCTPVVMRSGLSSSAKDPAKRGSKYQDELEEISNVKSDSVVSLRRRFDTDSATVTSDDDQRSVSTASAKLSRSTKVSSVQKSSEPSDWTSMVPEYQTRFKESDVWSPNLESTQGVPVSIERVTARTLQTIPFSEDPFWKEIEEMTTFDPSSMAGHLSVGGGASQDREVGFEPVKSQHEIELMAPQSSTLPSQPRTTAVSARDRLQRSKSLYTPNITPLTITVDKNTSSATSALDDVLEDIRSSIERKQLSPKKKALELAYETQKSSASAALSAAPGKKTALDSIQSGVRLEGGQLLFTNPKLEAAKKYDNGGLSHVRAEQKPAPAKQPMQFYQQQRLQQQQTSRPQQQQNRQSQMLQGNGNNYELDPNLLKQKLLSTGLVVETDTEEYPMETPTKASSTFTSYKPVAPAYNPIVISQPGSSYNPVITQPASAYNPIVSQPGSSSFKPINPRPSQISQSRSSAFTPTAVPSTSESLFTAPTRSYPVPSRSYRPGTSALDDIQQALAPFSATSYQPGPESLYGTSKFESFSDSGMDTTRGPHTQATSWMYQPGGEDEDTPSTSSSSTLQKVNESMDDLKSLAQNVERRINVIKSRLQSADEKSLDTVLDSLKKFTPETKTQDSEPESFEAYYTAKKSKLSDALSELDRIYNNLDLNTDDMGSVAPPERTKPKPYRPTKSSDFILAPKPKSDHLRPMQTRISSVYIPGLETKSKAEVDKETESEFDIISKSFQAIVDEVNKTTDMFSRAAEKGRPENTAPETQKQTFRITLKPGETSDTMTSFTPAPLTMTSSVASGQLKGAPPATAPKPQDSKLKGGGRFRSKLQHDFGREDDTSVKKGRSKSVPDIETNAADLLAGSLDPTVSANTKFNATAIPYSKSTPVKESVSSPAPAPVPPPTASTPPPAVRNRPRVRPVRDNRIIQDDRASRKDSGEKLGVSISPQSSPRFSRKIIYNAGVDLDVNIQPPKMFQDAVDDVEESNQPQASVKQQVLERFNPKPVESEVKPSPVLTPINQRKIPPPTAAKPTVTPMTSAPTTPSMARSEIAVSGSKGSESVEEKKATARNNATAGLAKLQISSVKAPQPAVPTTPVGAPSSSSTSSASVNLTPPLTSEASQPQPALLTSQKSDPSDADVNASGGVRGRRRLGMGVAYMMDKFSTGEDSPDRLKSSKRFAATSAPELSESHAKSGQSETGKDTTTDIVEGCEGESIEKVSSEVKQSANKPGSPKPVKSLALRRMTPVDRSPQQPPCDAPKSPASRGLERKVIDPEGKQLSSGTASPQPSSPSKPPQYPWKRQPSDPEKLIFFPKSESGKVEAPDSPVDSASKDSCSSPKVVSKVTKIVGPSAAAAAAASKSDKSLGSPKVVKKRVRPPNRRIQTDTSTFSPSDRPHSFHELMSCYNDADPARLRRIDRFRKSASVDEVNPDVTAGRSFRSETGVITLNKPALPQKLGEVVFKVDPKPKS</sequence>
<feature type="compositionally biased region" description="Polar residues" evidence="2">
    <location>
        <begin position="458"/>
        <end position="468"/>
    </location>
</feature>
<feature type="compositionally biased region" description="Low complexity" evidence="2">
    <location>
        <begin position="1367"/>
        <end position="1397"/>
    </location>
</feature>
<protein>
    <submittedName>
        <fullName evidence="4">Uncharacterized protein LOC101864682</fullName>
    </submittedName>
</protein>
<evidence type="ECO:0000256" key="2">
    <source>
        <dbReference type="SAM" id="MobiDB-lite"/>
    </source>
</evidence>
<feature type="compositionally biased region" description="Polar residues" evidence="2">
    <location>
        <begin position="1502"/>
        <end position="1520"/>
    </location>
</feature>
<feature type="region of interest" description="Disordered" evidence="2">
    <location>
        <begin position="1359"/>
        <end position="1405"/>
    </location>
</feature>
<feature type="compositionally biased region" description="Basic residues" evidence="2">
    <location>
        <begin position="2401"/>
        <end position="2410"/>
    </location>
</feature>
<feature type="compositionally biased region" description="Polar residues" evidence="2">
    <location>
        <begin position="310"/>
        <end position="321"/>
    </location>
</feature>
<feature type="compositionally biased region" description="Basic and acidic residues" evidence="2">
    <location>
        <begin position="1862"/>
        <end position="1874"/>
    </location>
</feature>
<feature type="compositionally biased region" description="Low complexity" evidence="2">
    <location>
        <begin position="1491"/>
        <end position="1501"/>
    </location>
</feature>
<feature type="compositionally biased region" description="Basic and acidic residues" evidence="2">
    <location>
        <begin position="631"/>
        <end position="643"/>
    </location>
</feature>
<feature type="region of interest" description="Disordered" evidence="2">
    <location>
        <begin position="458"/>
        <end position="521"/>
    </location>
</feature>
<feature type="compositionally biased region" description="Basic and acidic residues" evidence="2">
    <location>
        <begin position="2297"/>
        <end position="2307"/>
    </location>
</feature>
<keyword evidence="3" id="KW-1185">Reference proteome</keyword>
<feature type="compositionally biased region" description="Polar residues" evidence="2">
    <location>
        <begin position="1102"/>
        <end position="1129"/>
    </location>
</feature>
<feature type="compositionally biased region" description="Polar residues" evidence="2">
    <location>
        <begin position="430"/>
        <end position="446"/>
    </location>
</feature>
<feature type="coiled-coil region" evidence="1">
    <location>
        <begin position="1606"/>
        <end position="1640"/>
    </location>
</feature>
<feature type="region of interest" description="Disordered" evidence="2">
    <location>
        <begin position="1693"/>
        <end position="1731"/>
    </location>
</feature>
<feature type="compositionally biased region" description="Polar residues" evidence="2">
    <location>
        <begin position="235"/>
        <end position="246"/>
    </location>
</feature>
<feature type="compositionally biased region" description="Low complexity" evidence="2">
    <location>
        <begin position="339"/>
        <end position="374"/>
    </location>
</feature>
<feature type="compositionally biased region" description="Low complexity" evidence="2">
    <location>
        <begin position="2061"/>
        <end position="2090"/>
    </location>
</feature>
<feature type="compositionally biased region" description="Low complexity" evidence="2">
    <location>
        <begin position="44"/>
        <end position="75"/>
    </location>
</feature>
<feature type="compositionally biased region" description="Polar residues" evidence="2">
    <location>
        <begin position="696"/>
        <end position="706"/>
    </location>
</feature>
<feature type="compositionally biased region" description="Basic and acidic residues" evidence="2">
    <location>
        <begin position="193"/>
        <end position="205"/>
    </location>
</feature>
<evidence type="ECO:0000313" key="4">
    <source>
        <dbReference type="RefSeq" id="XP_005096295.1"/>
    </source>
</evidence>